<reference evidence="1 2" key="1">
    <citation type="submission" date="2017-11" db="EMBL/GenBank/DDBJ databases">
        <title>Taxonomic description and genome sequences of Spirosoma HA7 sp. nov., isolated from pollen microhabitat of Corylus avellana.</title>
        <authorList>
            <person name="Ambika Manirajan B."/>
            <person name="Suarez C."/>
            <person name="Ratering S."/>
            <person name="Geissler-Plaum R."/>
            <person name="Cardinale M."/>
            <person name="Sylvia S."/>
        </authorList>
    </citation>
    <scope>NUCLEOTIDE SEQUENCE [LARGE SCALE GENOMIC DNA]</scope>
    <source>
        <strain evidence="1 2">HA7</strain>
    </source>
</reference>
<organism evidence="1 2">
    <name type="scientific">Spirosoma pollinicola</name>
    <dbReference type="NCBI Taxonomy" id="2057025"/>
    <lineage>
        <taxon>Bacteria</taxon>
        <taxon>Pseudomonadati</taxon>
        <taxon>Bacteroidota</taxon>
        <taxon>Cytophagia</taxon>
        <taxon>Cytophagales</taxon>
        <taxon>Cytophagaceae</taxon>
        <taxon>Spirosoma</taxon>
    </lineage>
</organism>
<evidence type="ECO:0000313" key="1">
    <source>
        <dbReference type="EMBL" id="AUD06331.1"/>
    </source>
</evidence>
<dbReference type="KEGG" id="spir:CWM47_33510"/>
<dbReference type="Proteomes" id="UP000232883">
    <property type="component" value="Chromosome"/>
</dbReference>
<dbReference type="InterPro" id="IPR016084">
    <property type="entry name" value="Haem_Oase-like_multi-hlx"/>
</dbReference>
<dbReference type="EMBL" id="CP025096">
    <property type="protein sequence ID" value="AUD06331.1"/>
    <property type="molecule type" value="Genomic_DNA"/>
</dbReference>
<dbReference type="GO" id="GO:0006788">
    <property type="term" value="P:heme oxidation"/>
    <property type="evidence" value="ECO:0007669"/>
    <property type="project" value="InterPro"/>
</dbReference>
<dbReference type="Gene3D" id="1.20.910.10">
    <property type="entry name" value="Heme oxygenase-like"/>
    <property type="match status" value="1"/>
</dbReference>
<dbReference type="AlphaFoldDB" id="A0A2K8Z8Y4"/>
<dbReference type="Pfam" id="PF01126">
    <property type="entry name" value="Heme_oxygenase"/>
    <property type="match status" value="2"/>
</dbReference>
<keyword evidence="2" id="KW-1185">Reference proteome</keyword>
<dbReference type="CDD" id="cd19166">
    <property type="entry name" value="HemeO-bac"/>
    <property type="match status" value="1"/>
</dbReference>
<dbReference type="InterPro" id="IPR016053">
    <property type="entry name" value="Haem_Oase-like"/>
</dbReference>
<evidence type="ECO:0000313" key="2">
    <source>
        <dbReference type="Proteomes" id="UP000232883"/>
    </source>
</evidence>
<dbReference type="GO" id="GO:0004392">
    <property type="term" value="F:heme oxygenase (decyclizing) activity"/>
    <property type="evidence" value="ECO:0007669"/>
    <property type="project" value="InterPro"/>
</dbReference>
<accession>A0A2K8Z8Y4</accession>
<gene>
    <name evidence="1" type="ORF">CWM47_33510</name>
</gene>
<proteinExistence type="predicted"/>
<name>A0A2K8Z8Y4_9BACT</name>
<dbReference type="SUPFAM" id="SSF48613">
    <property type="entry name" value="Heme oxygenase-like"/>
    <property type="match status" value="1"/>
</dbReference>
<sequence length="206" mass="23151">MADSDPVHLVNDRSILARLKIETRPHHQQTETRLYARKLMAGTLTRTEYGHLIGIHYRFHQALETAVATQSGFFAGYDRETRRKTPWLVTDLERLGLPLPSPRPGLFADWNGYQLLGALYVAEGATLGGQVVDQALRRIPDLEEAAVPSRFFGGYGDQTRPHWQAFGTYLTERAREHHDEVVDAAGRAFDYFSELAGPPTVPARPV</sequence>
<protein>
    <submittedName>
        <fullName evidence="1">Heme oxygenase</fullName>
    </submittedName>
</protein>